<evidence type="ECO:0000313" key="2">
    <source>
        <dbReference type="Proteomes" id="UP000886520"/>
    </source>
</evidence>
<proteinExistence type="predicted"/>
<comment type="caution">
    <text evidence="1">The sequence shown here is derived from an EMBL/GenBank/DDBJ whole genome shotgun (WGS) entry which is preliminary data.</text>
</comment>
<keyword evidence="2" id="KW-1185">Reference proteome</keyword>
<organism evidence="1 2">
    <name type="scientific">Adiantum capillus-veneris</name>
    <name type="common">Maidenhair fern</name>
    <dbReference type="NCBI Taxonomy" id="13818"/>
    <lineage>
        <taxon>Eukaryota</taxon>
        <taxon>Viridiplantae</taxon>
        <taxon>Streptophyta</taxon>
        <taxon>Embryophyta</taxon>
        <taxon>Tracheophyta</taxon>
        <taxon>Polypodiopsida</taxon>
        <taxon>Polypodiidae</taxon>
        <taxon>Polypodiales</taxon>
        <taxon>Pteridineae</taxon>
        <taxon>Pteridaceae</taxon>
        <taxon>Vittarioideae</taxon>
        <taxon>Adiantum</taxon>
    </lineage>
</organism>
<accession>A0A9D4UDD3</accession>
<dbReference type="Proteomes" id="UP000886520">
    <property type="component" value="Chromosome 18"/>
</dbReference>
<reference evidence="1" key="1">
    <citation type="submission" date="2021-01" db="EMBL/GenBank/DDBJ databases">
        <title>Adiantum capillus-veneris genome.</title>
        <authorList>
            <person name="Fang Y."/>
            <person name="Liao Q."/>
        </authorList>
    </citation>
    <scope>NUCLEOTIDE SEQUENCE</scope>
    <source>
        <strain evidence="1">H3</strain>
        <tissue evidence="1">Leaf</tissue>
    </source>
</reference>
<dbReference type="AlphaFoldDB" id="A0A9D4UDD3"/>
<sequence>MEDTMPCVAHTQYDTATDIDELVELDEGLIESYAHDDGDAWEYVADEHITSDMMHKDVAMGDDEFLHLMEEDQNDALMNTYEACTVKMTCHLAYCLYRITILEGSPS</sequence>
<protein>
    <submittedName>
        <fullName evidence="1">Uncharacterized protein</fullName>
    </submittedName>
</protein>
<dbReference type="EMBL" id="JABFUD020000018">
    <property type="protein sequence ID" value="KAI5065795.1"/>
    <property type="molecule type" value="Genomic_DNA"/>
</dbReference>
<gene>
    <name evidence="1" type="ORF">GOP47_0018419</name>
</gene>
<name>A0A9D4UDD3_ADICA</name>
<evidence type="ECO:0000313" key="1">
    <source>
        <dbReference type="EMBL" id="KAI5065795.1"/>
    </source>
</evidence>